<dbReference type="Gene3D" id="3.40.50.2000">
    <property type="entry name" value="Glycogen Phosphorylase B"/>
    <property type="match status" value="2"/>
</dbReference>
<protein>
    <submittedName>
        <fullName evidence="2">Glycosyltransferase</fullName>
    </submittedName>
</protein>
<dbReference type="InterPro" id="IPR002213">
    <property type="entry name" value="UDP_glucos_trans"/>
</dbReference>
<dbReference type="CDD" id="cd03784">
    <property type="entry name" value="GT1_Gtf-like"/>
    <property type="match status" value="1"/>
</dbReference>
<dbReference type="GO" id="GO:0017000">
    <property type="term" value="P:antibiotic biosynthetic process"/>
    <property type="evidence" value="ECO:0007669"/>
    <property type="project" value="UniProtKB-ARBA"/>
</dbReference>
<dbReference type="RefSeq" id="WP_259526343.1">
    <property type="nucleotide sequence ID" value="NZ_JANLCK010000003.1"/>
</dbReference>
<evidence type="ECO:0000256" key="1">
    <source>
        <dbReference type="SAM" id="MobiDB-lite"/>
    </source>
</evidence>
<organism evidence="2 3">
    <name type="scientific">Herbiconiux oxytropis</name>
    <dbReference type="NCBI Taxonomy" id="2970915"/>
    <lineage>
        <taxon>Bacteria</taxon>
        <taxon>Bacillati</taxon>
        <taxon>Actinomycetota</taxon>
        <taxon>Actinomycetes</taxon>
        <taxon>Micrococcales</taxon>
        <taxon>Microbacteriaceae</taxon>
        <taxon>Herbiconiux</taxon>
    </lineage>
</organism>
<accession>A0AA42BWA7</accession>
<dbReference type="PANTHER" id="PTHR48050:SF13">
    <property type="entry name" value="STEROL 3-BETA-GLUCOSYLTRANSFERASE UGT80A2"/>
    <property type="match status" value="1"/>
</dbReference>
<dbReference type="AlphaFoldDB" id="A0AA42BWA7"/>
<feature type="region of interest" description="Disordered" evidence="1">
    <location>
        <begin position="431"/>
        <end position="450"/>
    </location>
</feature>
<sequence>MTLLVISPDYASHLLPLAAIATAWQRRGERVVVATGPATDDIVRRFGFERVPLELGRGSNPGVIRAEEQPEEEDDSLRGFFDATRLGLVPTLHYQAGERLTDLMWRPVEKAAATIAVVEAVQPDTVIVDHLAFSARLGLEAAGIRYADVVLGHPSALPVGDELYGYPAAWPAAFDPDPDALAGLEALCRRVSESFTAEWNAALAALAPELPPSASAFSETGDLLLFNYPAELDDPARASLLPPHTHLGSTRRDDSGDAAVEAWIAESADPFVYVSFGSFLSVRDDVLARVAEALRQLGVRAAVATGSGDSARLGPLPARWLVREHLPQVTLLRHAAAAVTHGGNNSVTEAVDSGVPLLVLPFSTDQFAGAAALERAGLGEALDPNAATPAELAEALGRLLSPDYPGRVELGAIAAGLRSFPGPERAYAAATSPASSALRHPASGVDLDRRGRCRGAADGASWKHAR</sequence>
<name>A0AA42BWA7_9MICO</name>
<dbReference type="SUPFAM" id="SSF53756">
    <property type="entry name" value="UDP-Glycosyltransferase/glycogen phosphorylase"/>
    <property type="match status" value="1"/>
</dbReference>
<dbReference type="Pfam" id="PF00201">
    <property type="entry name" value="UDPGT"/>
    <property type="match status" value="1"/>
</dbReference>
<keyword evidence="3" id="KW-1185">Reference proteome</keyword>
<dbReference type="Proteomes" id="UP001165587">
    <property type="component" value="Unassembled WGS sequence"/>
</dbReference>
<comment type="caution">
    <text evidence="2">The sequence shown here is derived from an EMBL/GenBank/DDBJ whole genome shotgun (WGS) entry which is preliminary data.</text>
</comment>
<dbReference type="PANTHER" id="PTHR48050">
    <property type="entry name" value="STEROL 3-BETA-GLUCOSYLTRANSFERASE"/>
    <property type="match status" value="1"/>
</dbReference>
<reference evidence="2" key="1">
    <citation type="submission" date="2022-08" db="EMBL/GenBank/DDBJ databases">
        <authorList>
            <person name="Deng Y."/>
            <person name="Han X.-F."/>
            <person name="Zhang Y.-Q."/>
        </authorList>
    </citation>
    <scope>NUCLEOTIDE SEQUENCE</scope>
    <source>
        <strain evidence="2">CPCC 203407</strain>
    </source>
</reference>
<gene>
    <name evidence="2" type="ORF">N1028_07640</name>
</gene>
<evidence type="ECO:0000313" key="2">
    <source>
        <dbReference type="EMBL" id="MCS5725768.1"/>
    </source>
</evidence>
<evidence type="ECO:0000313" key="3">
    <source>
        <dbReference type="Proteomes" id="UP001165587"/>
    </source>
</evidence>
<dbReference type="InterPro" id="IPR050426">
    <property type="entry name" value="Glycosyltransferase_28"/>
</dbReference>
<dbReference type="GO" id="GO:0008194">
    <property type="term" value="F:UDP-glycosyltransferase activity"/>
    <property type="evidence" value="ECO:0007669"/>
    <property type="project" value="InterPro"/>
</dbReference>
<proteinExistence type="predicted"/>
<dbReference type="EMBL" id="JANLCK010000003">
    <property type="protein sequence ID" value="MCS5725768.1"/>
    <property type="molecule type" value="Genomic_DNA"/>
</dbReference>